<dbReference type="EMBL" id="CP037423">
    <property type="protein sequence ID" value="QDV43841.1"/>
    <property type="molecule type" value="Genomic_DNA"/>
</dbReference>
<name>A0A518HSS1_9BACT</name>
<dbReference type="RefSeq" id="WP_145388196.1">
    <property type="nucleotide sequence ID" value="NZ_CP037423.1"/>
</dbReference>
<dbReference type="GO" id="GO:0006355">
    <property type="term" value="P:regulation of DNA-templated transcription"/>
    <property type="evidence" value="ECO:0007669"/>
    <property type="project" value="InterPro"/>
</dbReference>
<dbReference type="InterPro" id="IPR038296">
    <property type="entry name" value="ParD_sf"/>
</dbReference>
<proteinExistence type="predicted"/>
<evidence type="ECO:0000313" key="2">
    <source>
        <dbReference type="Proteomes" id="UP000319004"/>
    </source>
</evidence>
<dbReference type="Gene3D" id="6.10.10.120">
    <property type="entry name" value="Antitoxin ParD1-like"/>
    <property type="match status" value="1"/>
</dbReference>
<dbReference type="OrthoDB" id="9811310at2"/>
<dbReference type="InterPro" id="IPR010985">
    <property type="entry name" value="Ribbon_hlx_hlx"/>
</dbReference>
<accession>A0A518HSS1</accession>
<dbReference type="SUPFAM" id="SSF47598">
    <property type="entry name" value="Ribbon-helix-helix"/>
    <property type="match status" value="1"/>
</dbReference>
<dbReference type="AlphaFoldDB" id="A0A518HSS1"/>
<evidence type="ECO:0000313" key="1">
    <source>
        <dbReference type="EMBL" id="QDV43841.1"/>
    </source>
</evidence>
<protein>
    <recommendedName>
        <fullName evidence="3">Antitoxin ParD4</fullName>
    </recommendedName>
</protein>
<dbReference type="KEGG" id="snep:Enr13x_37010"/>
<sequence>MSEQSIHLSADAEAHVSGMLEEGGYRNVSEYIESLIREDSLPRQRLSGIVQNRRDKLEHLAEEGLQSGPPITVDSDYWEREKQRLKESVAKKR</sequence>
<evidence type="ECO:0008006" key="3">
    <source>
        <dbReference type="Google" id="ProtNLM"/>
    </source>
</evidence>
<reference evidence="1 2" key="1">
    <citation type="submission" date="2019-03" db="EMBL/GenBank/DDBJ databases">
        <title>Deep-cultivation of Planctomycetes and their phenomic and genomic characterization uncovers novel biology.</title>
        <authorList>
            <person name="Wiegand S."/>
            <person name="Jogler M."/>
            <person name="Boedeker C."/>
            <person name="Pinto D."/>
            <person name="Vollmers J."/>
            <person name="Rivas-Marin E."/>
            <person name="Kohn T."/>
            <person name="Peeters S.H."/>
            <person name="Heuer A."/>
            <person name="Rast P."/>
            <person name="Oberbeckmann S."/>
            <person name="Bunk B."/>
            <person name="Jeske O."/>
            <person name="Meyerdierks A."/>
            <person name="Storesund J.E."/>
            <person name="Kallscheuer N."/>
            <person name="Luecker S."/>
            <person name="Lage O.M."/>
            <person name="Pohl T."/>
            <person name="Merkel B.J."/>
            <person name="Hornburger P."/>
            <person name="Mueller R.-W."/>
            <person name="Bruemmer F."/>
            <person name="Labrenz M."/>
            <person name="Spormann A.M."/>
            <person name="Op den Camp H."/>
            <person name="Overmann J."/>
            <person name="Amann R."/>
            <person name="Jetten M.S.M."/>
            <person name="Mascher T."/>
            <person name="Medema M.H."/>
            <person name="Devos D.P."/>
            <person name="Kaster A.-K."/>
            <person name="Ovreas L."/>
            <person name="Rohde M."/>
            <person name="Galperin M.Y."/>
            <person name="Jogler C."/>
        </authorList>
    </citation>
    <scope>NUCLEOTIDE SEQUENCE [LARGE SCALE GENOMIC DNA]</scope>
    <source>
        <strain evidence="1 2">Enr13</strain>
    </source>
</reference>
<keyword evidence="2" id="KW-1185">Reference proteome</keyword>
<dbReference type="Proteomes" id="UP000319004">
    <property type="component" value="Chromosome"/>
</dbReference>
<gene>
    <name evidence="1" type="ORF">Enr13x_37010</name>
</gene>
<organism evidence="1 2">
    <name type="scientific">Stieleria neptunia</name>
    <dbReference type="NCBI Taxonomy" id="2527979"/>
    <lineage>
        <taxon>Bacteria</taxon>
        <taxon>Pseudomonadati</taxon>
        <taxon>Planctomycetota</taxon>
        <taxon>Planctomycetia</taxon>
        <taxon>Pirellulales</taxon>
        <taxon>Pirellulaceae</taxon>
        <taxon>Stieleria</taxon>
    </lineage>
</organism>